<sequence>MKIPIAVIDAFTIRAFAGNPAGVCLLDQELTSDQMQSIAMEMNLSETAFVQKTQKRGYYSLRWFTPTLEIDLCGHATLAASFWMLRSGWAVEGEMIHFATLSGELRVKSEGEWLIMDFPLIPTFTDTHPKFKSSLFGYAIVQAAQLNKNWIFELEDEKAVTQLIPDFVAIAENSEEGFIITAKGEGEYDIVSRFFGPNVGVPEDPVTGFAHCALMDYWNQKSGYTQIKAYQASKRGGELFLEKHDDRVLIKGQAVAVLEGLINV</sequence>
<keyword evidence="5" id="KW-1185">Reference proteome</keyword>
<evidence type="ECO:0000313" key="5">
    <source>
        <dbReference type="Proteomes" id="UP000198756"/>
    </source>
</evidence>
<dbReference type="GO" id="GO:0016853">
    <property type="term" value="F:isomerase activity"/>
    <property type="evidence" value="ECO:0007669"/>
    <property type="project" value="UniProtKB-KW"/>
</dbReference>
<dbReference type="AlphaFoldDB" id="A0A1G5XT99"/>
<dbReference type="SUPFAM" id="SSF54506">
    <property type="entry name" value="Diaminopimelate epimerase-like"/>
    <property type="match status" value="1"/>
</dbReference>
<dbReference type="STRING" id="279824.SAMN03080617_01972"/>
<name>A0A1G5XT99_9BACT</name>
<dbReference type="PANTHER" id="PTHR13774:SF17">
    <property type="entry name" value="PHENAZINE BIOSYNTHESIS-LIKE DOMAIN-CONTAINING PROTEIN"/>
    <property type="match status" value="1"/>
</dbReference>
<dbReference type="GO" id="GO:0005737">
    <property type="term" value="C:cytoplasm"/>
    <property type="evidence" value="ECO:0007669"/>
    <property type="project" value="TreeGrafter"/>
</dbReference>
<keyword evidence="2" id="KW-0413">Isomerase</keyword>
<comment type="similarity">
    <text evidence="1">Belongs to the PhzF family.</text>
</comment>
<evidence type="ECO:0000256" key="2">
    <source>
        <dbReference type="ARBA" id="ARBA00023235"/>
    </source>
</evidence>
<proteinExistence type="inferred from homology"/>
<gene>
    <name evidence="4" type="ORF">SAMN03080617_01972</name>
</gene>
<evidence type="ECO:0000256" key="3">
    <source>
        <dbReference type="PIRSR" id="PIRSR016184-1"/>
    </source>
</evidence>
<dbReference type="PIRSF" id="PIRSF016184">
    <property type="entry name" value="PhzC_PhzF"/>
    <property type="match status" value="1"/>
</dbReference>
<dbReference type="Proteomes" id="UP000198756">
    <property type="component" value="Unassembled WGS sequence"/>
</dbReference>
<dbReference type="Pfam" id="PF02567">
    <property type="entry name" value="PhzC-PhzF"/>
    <property type="match status" value="1"/>
</dbReference>
<reference evidence="5" key="1">
    <citation type="submission" date="2016-10" db="EMBL/GenBank/DDBJ databases">
        <authorList>
            <person name="Varghese N."/>
            <person name="Submissions S."/>
        </authorList>
    </citation>
    <scope>NUCLEOTIDE SEQUENCE [LARGE SCALE GENOMIC DNA]</scope>
    <source>
        <strain evidence="5">DSM 22703</strain>
    </source>
</reference>
<accession>A0A1G5XT99</accession>
<feature type="active site" evidence="3">
    <location>
        <position position="46"/>
    </location>
</feature>
<evidence type="ECO:0000313" key="4">
    <source>
        <dbReference type="EMBL" id="SDA73709.1"/>
    </source>
</evidence>
<evidence type="ECO:0000256" key="1">
    <source>
        <dbReference type="ARBA" id="ARBA00008270"/>
    </source>
</evidence>
<organism evidence="4 5">
    <name type="scientific">Algoriphagus alkaliphilus</name>
    <dbReference type="NCBI Taxonomy" id="279824"/>
    <lineage>
        <taxon>Bacteria</taxon>
        <taxon>Pseudomonadati</taxon>
        <taxon>Bacteroidota</taxon>
        <taxon>Cytophagia</taxon>
        <taxon>Cytophagales</taxon>
        <taxon>Cyclobacteriaceae</taxon>
        <taxon>Algoriphagus</taxon>
    </lineage>
</organism>
<dbReference type="OrthoDB" id="9788221at2"/>
<dbReference type="EMBL" id="FMXE01000012">
    <property type="protein sequence ID" value="SDA73709.1"/>
    <property type="molecule type" value="Genomic_DNA"/>
</dbReference>
<dbReference type="NCBIfam" id="TIGR00654">
    <property type="entry name" value="PhzF_family"/>
    <property type="match status" value="1"/>
</dbReference>
<dbReference type="InterPro" id="IPR003719">
    <property type="entry name" value="Phenazine_PhzF-like"/>
</dbReference>
<dbReference type="Gene3D" id="3.10.310.10">
    <property type="entry name" value="Diaminopimelate Epimerase, Chain A, domain 1"/>
    <property type="match status" value="2"/>
</dbReference>
<dbReference type="RefSeq" id="WP_092729779.1">
    <property type="nucleotide sequence ID" value="NZ_FMXE01000012.1"/>
</dbReference>
<protein>
    <submittedName>
        <fullName evidence="4">Phenazine biosynthesis protein PhzF family</fullName>
    </submittedName>
</protein>
<dbReference type="PANTHER" id="PTHR13774">
    <property type="entry name" value="PHENAZINE BIOSYNTHESIS PROTEIN"/>
    <property type="match status" value="1"/>
</dbReference>